<sequence length="200" mass="21237">MKRIFLASLFAALSLSASATVLTFDDYPGATLGSADAIRGSYHGYVLGAENSGEALPFLAWVDTGSPWYWPYGSVSGSFTGLNNWGGVGTLAKDDGSDFAFDGVWARTWGTDERDATIYGYNNGVEVWSSTFTLNGEWTRFTGGSGAVDQLRFDFGNFFLIDDVALSDAPRQGTVPEPASLALFGLGLAGAAAVRRKRAA</sequence>
<dbReference type="AlphaFoldDB" id="A0A4Y9SCT0"/>
<dbReference type="InterPro" id="IPR013424">
    <property type="entry name" value="Ice-binding_C"/>
</dbReference>
<feature type="signal peptide" evidence="1">
    <location>
        <begin position="1"/>
        <end position="19"/>
    </location>
</feature>
<accession>A0A4Y9SCT0</accession>
<organism evidence="3 4">
    <name type="scientific">Zemynaea arenosa</name>
    <dbReference type="NCBI Taxonomy" id="2561931"/>
    <lineage>
        <taxon>Bacteria</taxon>
        <taxon>Pseudomonadati</taxon>
        <taxon>Pseudomonadota</taxon>
        <taxon>Betaproteobacteria</taxon>
        <taxon>Burkholderiales</taxon>
        <taxon>Oxalobacteraceae</taxon>
        <taxon>Telluria group</taxon>
        <taxon>Zemynaea</taxon>
    </lineage>
</organism>
<comment type="caution">
    <text evidence="3">The sequence shown here is derived from an EMBL/GenBank/DDBJ whole genome shotgun (WGS) entry which is preliminary data.</text>
</comment>
<feature type="domain" description="Ice-binding protein C-terminal" evidence="2">
    <location>
        <begin position="174"/>
        <end position="197"/>
    </location>
</feature>
<name>A0A4Y9SCT0_9BURK</name>
<gene>
    <name evidence="3" type="ORF">E4L96_10455</name>
</gene>
<evidence type="ECO:0000313" key="3">
    <source>
        <dbReference type="EMBL" id="TFW20384.1"/>
    </source>
</evidence>
<dbReference type="NCBIfam" id="TIGR02595">
    <property type="entry name" value="PEP_CTERM"/>
    <property type="match status" value="1"/>
</dbReference>
<evidence type="ECO:0000256" key="1">
    <source>
        <dbReference type="SAM" id="SignalP"/>
    </source>
</evidence>
<dbReference type="RefSeq" id="WP_135207161.1">
    <property type="nucleotide sequence ID" value="NZ_SPVF01000132.1"/>
</dbReference>
<evidence type="ECO:0000259" key="2">
    <source>
        <dbReference type="Pfam" id="PF07589"/>
    </source>
</evidence>
<protein>
    <submittedName>
        <fullName evidence="3">PEP-CTERM sorting domain-containing protein</fullName>
    </submittedName>
</protein>
<proteinExistence type="predicted"/>
<dbReference type="OrthoDB" id="9155317at2"/>
<dbReference type="EMBL" id="SPVF01000132">
    <property type="protein sequence ID" value="TFW20384.1"/>
    <property type="molecule type" value="Genomic_DNA"/>
</dbReference>
<feature type="chain" id="PRO_5021193574" evidence="1">
    <location>
        <begin position="20"/>
        <end position="200"/>
    </location>
</feature>
<reference evidence="3 4" key="1">
    <citation type="submission" date="2019-03" db="EMBL/GenBank/DDBJ databases">
        <title>Draft Genome Sequence of Massilia arenosa sp. nov., a Novel Massilia Species Isolated from a Sandy-loam Maize Soil.</title>
        <authorList>
            <person name="Raths R."/>
            <person name="Peta V."/>
            <person name="Bucking H."/>
        </authorList>
    </citation>
    <scope>NUCLEOTIDE SEQUENCE [LARGE SCALE GENOMIC DNA]</scope>
    <source>
        <strain evidence="3 4">MC02</strain>
    </source>
</reference>
<keyword evidence="4" id="KW-1185">Reference proteome</keyword>
<dbReference type="Pfam" id="PF07589">
    <property type="entry name" value="PEP-CTERM"/>
    <property type="match status" value="1"/>
</dbReference>
<evidence type="ECO:0000313" key="4">
    <source>
        <dbReference type="Proteomes" id="UP000298438"/>
    </source>
</evidence>
<keyword evidence="1" id="KW-0732">Signal</keyword>
<dbReference type="Proteomes" id="UP000298438">
    <property type="component" value="Unassembled WGS sequence"/>
</dbReference>